<evidence type="ECO:0000256" key="11">
    <source>
        <dbReference type="ARBA" id="ARBA00049494"/>
    </source>
</evidence>
<evidence type="ECO:0000313" key="13">
    <source>
        <dbReference type="EMBL" id="SLM09850.1"/>
    </source>
</evidence>
<organism evidence="13">
    <name type="scientific">uncultured spirochete</name>
    <dbReference type="NCBI Taxonomy" id="156406"/>
    <lineage>
        <taxon>Bacteria</taxon>
        <taxon>Pseudomonadati</taxon>
        <taxon>Spirochaetota</taxon>
        <taxon>Spirochaetia</taxon>
        <taxon>Spirochaetales</taxon>
        <taxon>environmental samples</taxon>
    </lineage>
</organism>
<name>A0A3P3XFF8_9SPIR</name>
<dbReference type="GO" id="GO:0009231">
    <property type="term" value="P:riboflavin biosynthetic process"/>
    <property type="evidence" value="ECO:0007669"/>
    <property type="project" value="InterPro"/>
</dbReference>
<keyword evidence="4" id="KW-0285">Flavoprotein</keyword>
<evidence type="ECO:0000256" key="6">
    <source>
        <dbReference type="ARBA" id="ARBA00022679"/>
    </source>
</evidence>
<accession>A0A3P3XFF8</accession>
<protein>
    <recommendedName>
        <fullName evidence="3">FAD synthase</fullName>
        <ecNumber evidence="3">2.7.7.2</ecNumber>
    </recommendedName>
</protein>
<evidence type="ECO:0000259" key="12">
    <source>
        <dbReference type="Pfam" id="PF06574"/>
    </source>
</evidence>
<dbReference type="EMBL" id="FWDM01000002">
    <property type="protein sequence ID" value="SLM09850.1"/>
    <property type="molecule type" value="Genomic_DNA"/>
</dbReference>
<dbReference type="EC" id="2.7.7.2" evidence="3"/>
<dbReference type="NCBIfam" id="TIGR00125">
    <property type="entry name" value="cyt_tran_rel"/>
    <property type="match status" value="1"/>
</dbReference>
<dbReference type="PANTHER" id="PTHR22749:SF6">
    <property type="entry name" value="RIBOFLAVIN KINASE"/>
    <property type="match status" value="1"/>
</dbReference>
<evidence type="ECO:0000256" key="10">
    <source>
        <dbReference type="ARBA" id="ARBA00022840"/>
    </source>
</evidence>
<dbReference type="AlphaFoldDB" id="A0A3P3XFF8"/>
<feature type="domain" description="FAD synthetase" evidence="12">
    <location>
        <begin position="16"/>
        <end position="164"/>
    </location>
</feature>
<dbReference type="CDD" id="cd02064">
    <property type="entry name" value="FAD_synthetase_N"/>
    <property type="match status" value="1"/>
</dbReference>
<gene>
    <name evidence="13" type="ORF">SPIROBIBN47_100080</name>
</gene>
<evidence type="ECO:0000256" key="8">
    <source>
        <dbReference type="ARBA" id="ARBA00022741"/>
    </source>
</evidence>
<dbReference type="InterPro" id="IPR015864">
    <property type="entry name" value="FAD_synthase"/>
</dbReference>
<sequence>MKVLTWQDFLENVPHARIAATVGVFDGLHLGHQALIETVRKEAPQLKPCVITFRENPKKILHPASYRGSLLTTEQKLSAIEASGIEYCVLIDFSGKFATLSGREFLAALYVANVRFVAVGENFQFGHRLDTNAVKLEVLSEEIGLRPAIVKNVMYRGHPVSSSRIRHAVQEGRLEEAADMLGRPYQIIVQRGAEPGVMVAEDDLLLPPDGEYEGIANDGGAMQYCRVEIDHRNLKFGLRMQSEVVRFAFVDTATQEKENLVWL</sequence>
<dbReference type="GO" id="GO:0009398">
    <property type="term" value="P:FMN biosynthetic process"/>
    <property type="evidence" value="ECO:0007669"/>
    <property type="project" value="TreeGrafter"/>
</dbReference>
<evidence type="ECO:0000256" key="2">
    <source>
        <dbReference type="ARBA" id="ARBA00010214"/>
    </source>
</evidence>
<keyword evidence="5" id="KW-0288">FMN</keyword>
<evidence type="ECO:0000256" key="7">
    <source>
        <dbReference type="ARBA" id="ARBA00022695"/>
    </source>
</evidence>
<dbReference type="GO" id="GO:0005524">
    <property type="term" value="F:ATP binding"/>
    <property type="evidence" value="ECO:0007669"/>
    <property type="project" value="UniProtKB-KW"/>
</dbReference>
<dbReference type="InterPro" id="IPR004821">
    <property type="entry name" value="Cyt_trans-like"/>
</dbReference>
<evidence type="ECO:0000256" key="3">
    <source>
        <dbReference type="ARBA" id="ARBA00012393"/>
    </source>
</evidence>
<dbReference type="InterPro" id="IPR023468">
    <property type="entry name" value="Riboflavin_kinase"/>
</dbReference>
<reference evidence="13" key="1">
    <citation type="submission" date="2017-02" db="EMBL/GenBank/DDBJ databases">
        <authorList>
            <person name="Regsiter A."/>
            <person name="William W."/>
        </authorList>
    </citation>
    <scope>NUCLEOTIDE SEQUENCE</scope>
    <source>
        <strain evidence="13">Bib</strain>
    </source>
</reference>
<comment type="pathway">
    <text evidence="1">Cofactor biosynthesis; FAD biosynthesis; FAD from FMN: step 1/1.</text>
</comment>
<keyword evidence="10" id="KW-0067">ATP-binding</keyword>
<keyword evidence="8" id="KW-0547">Nucleotide-binding</keyword>
<dbReference type="GO" id="GO:0008531">
    <property type="term" value="F:riboflavin kinase activity"/>
    <property type="evidence" value="ECO:0007669"/>
    <property type="project" value="TreeGrafter"/>
</dbReference>
<keyword evidence="9" id="KW-0274">FAD</keyword>
<dbReference type="Gene3D" id="3.40.50.620">
    <property type="entry name" value="HUPs"/>
    <property type="match status" value="1"/>
</dbReference>
<evidence type="ECO:0000256" key="5">
    <source>
        <dbReference type="ARBA" id="ARBA00022643"/>
    </source>
</evidence>
<comment type="similarity">
    <text evidence="2">Belongs to the RibF family.</text>
</comment>
<proteinExistence type="inferred from homology"/>
<keyword evidence="7" id="KW-0548">Nucleotidyltransferase</keyword>
<comment type="catalytic activity">
    <reaction evidence="11">
        <text>FMN + ATP + H(+) = FAD + diphosphate</text>
        <dbReference type="Rhea" id="RHEA:17237"/>
        <dbReference type="ChEBI" id="CHEBI:15378"/>
        <dbReference type="ChEBI" id="CHEBI:30616"/>
        <dbReference type="ChEBI" id="CHEBI:33019"/>
        <dbReference type="ChEBI" id="CHEBI:57692"/>
        <dbReference type="ChEBI" id="CHEBI:58210"/>
        <dbReference type="EC" id="2.7.7.2"/>
    </reaction>
</comment>
<dbReference type="SUPFAM" id="SSF52374">
    <property type="entry name" value="Nucleotidylyl transferase"/>
    <property type="match status" value="1"/>
</dbReference>
<keyword evidence="6" id="KW-0808">Transferase</keyword>
<dbReference type="GO" id="GO:0003919">
    <property type="term" value="F:FMN adenylyltransferase activity"/>
    <property type="evidence" value="ECO:0007669"/>
    <property type="project" value="UniProtKB-EC"/>
</dbReference>
<dbReference type="UniPathway" id="UPA00277">
    <property type="reaction ID" value="UER00407"/>
</dbReference>
<dbReference type="GO" id="GO:0006747">
    <property type="term" value="P:FAD biosynthetic process"/>
    <property type="evidence" value="ECO:0007669"/>
    <property type="project" value="UniProtKB-UniPathway"/>
</dbReference>
<evidence type="ECO:0000256" key="1">
    <source>
        <dbReference type="ARBA" id="ARBA00004726"/>
    </source>
</evidence>
<evidence type="ECO:0000256" key="9">
    <source>
        <dbReference type="ARBA" id="ARBA00022827"/>
    </source>
</evidence>
<dbReference type="PANTHER" id="PTHR22749">
    <property type="entry name" value="RIBOFLAVIN KINASE/FMN ADENYLYLTRANSFERASE"/>
    <property type="match status" value="1"/>
</dbReference>
<dbReference type="Pfam" id="PF06574">
    <property type="entry name" value="FAD_syn"/>
    <property type="match status" value="1"/>
</dbReference>
<dbReference type="InterPro" id="IPR014729">
    <property type="entry name" value="Rossmann-like_a/b/a_fold"/>
</dbReference>
<evidence type="ECO:0000256" key="4">
    <source>
        <dbReference type="ARBA" id="ARBA00022630"/>
    </source>
</evidence>